<evidence type="ECO:0000313" key="1">
    <source>
        <dbReference type="EMBL" id="KAK8384770.1"/>
    </source>
</evidence>
<keyword evidence="2" id="KW-1185">Reference proteome</keyword>
<dbReference type="Proteomes" id="UP001487740">
    <property type="component" value="Unassembled WGS sequence"/>
</dbReference>
<gene>
    <name evidence="1" type="ORF">O3P69_014371</name>
</gene>
<reference evidence="1 2" key="1">
    <citation type="submission" date="2023-03" db="EMBL/GenBank/DDBJ databases">
        <title>High-quality genome of Scylla paramamosain provides insights in environmental adaptation.</title>
        <authorList>
            <person name="Zhang L."/>
        </authorList>
    </citation>
    <scope>NUCLEOTIDE SEQUENCE [LARGE SCALE GENOMIC DNA]</scope>
    <source>
        <strain evidence="1">LZ_2023a</strain>
        <tissue evidence="1">Muscle</tissue>
    </source>
</reference>
<sequence>MSGWGEDEVDAVDVWGCVDVPATSALSCMGGSVASREFEAGEAGRSQATTWFCTASYTFIRLILLRPDRCGGAASIEELRVLLAGRRRDVTGTLRYEKVGGMAATASSQACQPATRLHNTTRKCVPLCITVPMRRMLPYRVMYAR</sequence>
<dbReference type="EMBL" id="JARAKH010000034">
    <property type="protein sequence ID" value="KAK8384770.1"/>
    <property type="molecule type" value="Genomic_DNA"/>
</dbReference>
<comment type="caution">
    <text evidence="1">The sequence shown here is derived from an EMBL/GenBank/DDBJ whole genome shotgun (WGS) entry which is preliminary data.</text>
</comment>
<name>A0AAW0TB19_SCYPA</name>
<accession>A0AAW0TB19</accession>
<proteinExistence type="predicted"/>
<organism evidence="1 2">
    <name type="scientific">Scylla paramamosain</name>
    <name type="common">Mud crab</name>
    <dbReference type="NCBI Taxonomy" id="85552"/>
    <lineage>
        <taxon>Eukaryota</taxon>
        <taxon>Metazoa</taxon>
        <taxon>Ecdysozoa</taxon>
        <taxon>Arthropoda</taxon>
        <taxon>Crustacea</taxon>
        <taxon>Multicrustacea</taxon>
        <taxon>Malacostraca</taxon>
        <taxon>Eumalacostraca</taxon>
        <taxon>Eucarida</taxon>
        <taxon>Decapoda</taxon>
        <taxon>Pleocyemata</taxon>
        <taxon>Brachyura</taxon>
        <taxon>Eubrachyura</taxon>
        <taxon>Portunoidea</taxon>
        <taxon>Portunidae</taxon>
        <taxon>Portuninae</taxon>
        <taxon>Scylla</taxon>
    </lineage>
</organism>
<protein>
    <submittedName>
        <fullName evidence="1">Uncharacterized protein</fullName>
    </submittedName>
</protein>
<evidence type="ECO:0000313" key="2">
    <source>
        <dbReference type="Proteomes" id="UP001487740"/>
    </source>
</evidence>
<dbReference type="AlphaFoldDB" id="A0AAW0TB19"/>